<protein>
    <submittedName>
        <fullName evidence="1">Hypothetical_protein</fullName>
    </submittedName>
</protein>
<evidence type="ECO:0000313" key="1">
    <source>
        <dbReference type="EMBL" id="CAL6061783.1"/>
    </source>
</evidence>
<sequence>MMWNIVQFRTASSSYIVFYLFKHYIPLQNAVGPNPGCVRSSVPSTLTNERSVRTGEFREPKYSRFFVKLNICGTKTGVDQILRENGMTHLIDYQMFKRIKNEIEGKVKRCQKRLNKKEDQLQNKVTFVLYKFSLLYRTRILT</sequence>
<accession>A0ABP1KH32</accession>
<reference evidence="1 2" key="1">
    <citation type="submission" date="2024-07" db="EMBL/GenBank/DDBJ databases">
        <authorList>
            <person name="Akdeniz Z."/>
        </authorList>
    </citation>
    <scope>NUCLEOTIDE SEQUENCE [LARGE SCALE GENOMIC DNA]</scope>
</reference>
<name>A0ABP1KH32_9EUKA</name>
<dbReference type="EMBL" id="CAXDID020000236">
    <property type="protein sequence ID" value="CAL6061783.1"/>
    <property type="molecule type" value="Genomic_DNA"/>
</dbReference>
<gene>
    <name evidence="1" type="ORF">HINF_LOCUS49875</name>
</gene>
<organism evidence="1 2">
    <name type="scientific">Hexamita inflata</name>
    <dbReference type="NCBI Taxonomy" id="28002"/>
    <lineage>
        <taxon>Eukaryota</taxon>
        <taxon>Metamonada</taxon>
        <taxon>Diplomonadida</taxon>
        <taxon>Hexamitidae</taxon>
        <taxon>Hexamitinae</taxon>
        <taxon>Hexamita</taxon>
    </lineage>
</organism>
<proteinExistence type="predicted"/>
<comment type="caution">
    <text evidence="1">The sequence shown here is derived from an EMBL/GenBank/DDBJ whole genome shotgun (WGS) entry which is preliminary data.</text>
</comment>
<evidence type="ECO:0000313" key="2">
    <source>
        <dbReference type="Proteomes" id="UP001642409"/>
    </source>
</evidence>
<keyword evidence="2" id="KW-1185">Reference proteome</keyword>
<dbReference type="Proteomes" id="UP001642409">
    <property type="component" value="Unassembled WGS sequence"/>
</dbReference>